<proteinExistence type="predicted"/>
<keyword evidence="2" id="KW-1185">Reference proteome</keyword>
<organism evidence="1 2">
    <name type="scientific">Necator americanus</name>
    <name type="common">Human hookworm</name>
    <dbReference type="NCBI Taxonomy" id="51031"/>
    <lineage>
        <taxon>Eukaryota</taxon>
        <taxon>Metazoa</taxon>
        <taxon>Ecdysozoa</taxon>
        <taxon>Nematoda</taxon>
        <taxon>Chromadorea</taxon>
        <taxon>Rhabditida</taxon>
        <taxon>Rhabditina</taxon>
        <taxon>Rhabditomorpha</taxon>
        <taxon>Strongyloidea</taxon>
        <taxon>Ancylostomatidae</taxon>
        <taxon>Bunostominae</taxon>
        <taxon>Necator</taxon>
    </lineage>
</organism>
<sequence>MPCQKGRGKADYKTKTILPIPSATGTCTGIVNDATHDERTDYRPHTRRRTPMRACVTIGAHPAPIRPMILRA</sequence>
<evidence type="ECO:0000313" key="2">
    <source>
        <dbReference type="Proteomes" id="UP000053676"/>
    </source>
</evidence>
<gene>
    <name evidence="1" type="ORF">NECAME_01681</name>
</gene>
<evidence type="ECO:0000313" key="1">
    <source>
        <dbReference type="EMBL" id="ETN83888.1"/>
    </source>
</evidence>
<dbReference type="EMBL" id="KI658066">
    <property type="protein sequence ID" value="ETN83888.1"/>
    <property type="molecule type" value="Genomic_DNA"/>
</dbReference>
<protein>
    <submittedName>
        <fullName evidence="1">Uncharacterized protein</fullName>
    </submittedName>
</protein>
<accession>W2TQ26</accession>
<name>W2TQ26_NECAM</name>
<dbReference type="KEGG" id="nai:NECAME_01681"/>
<dbReference type="AlphaFoldDB" id="W2TQ26"/>
<reference evidence="2" key="1">
    <citation type="journal article" date="2014" name="Nat. Genet.">
        <title>Genome of the human hookworm Necator americanus.</title>
        <authorList>
            <person name="Tang Y.T."/>
            <person name="Gao X."/>
            <person name="Rosa B.A."/>
            <person name="Abubucker S."/>
            <person name="Hallsworth-Pepin K."/>
            <person name="Martin J."/>
            <person name="Tyagi R."/>
            <person name="Heizer E."/>
            <person name="Zhang X."/>
            <person name="Bhonagiri-Palsikar V."/>
            <person name="Minx P."/>
            <person name="Warren W.C."/>
            <person name="Wang Q."/>
            <person name="Zhan B."/>
            <person name="Hotez P.J."/>
            <person name="Sternberg P.W."/>
            <person name="Dougall A."/>
            <person name="Gaze S.T."/>
            <person name="Mulvenna J."/>
            <person name="Sotillo J."/>
            <person name="Ranganathan S."/>
            <person name="Rabelo E.M."/>
            <person name="Wilson R.K."/>
            <person name="Felgner P.L."/>
            <person name="Bethony J."/>
            <person name="Hawdon J.M."/>
            <person name="Gasser R.B."/>
            <person name="Loukas A."/>
            <person name="Mitreva M."/>
        </authorList>
    </citation>
    <scope>NUCLEOTIDE SEQUENCE [LARGE SCALE GENOMIC DNA]</scope>
</reference>
<dbReference type="Proteomes" id="UP000053676">
    <property type="component" value="Unassembled WGS sequence"/>
</dbReference>